<dbReference type="Gramene" id="Kaladp1177s0001.2.v1.1">
    <property type="protein sequence ID" value="Kaladp1177s0001.2.v1.1"/>
    <property type="gene ID" value="Kaladp1177s0001.v1.1"/>
</dbReference>
<keyword evidence="4 6" id="KW-1133">Transmembrane helix</keyword>
<keyword evidence="5 6" id="KW-0472">Membrane</keyword>
<keyword evidence="2 6" id="KW-0812">Transmembrane</keyword>
<evidence type="ECO:0000256" key="4">
    <source>
        <dbReference type="ARBA" id="ARBA00022989"/>
    </source>
</evidence>
<reference evidence="9" key="1">
    <citation type="submission" date="2021-01" db="UniProtKB">
        <authorList>
            <consortium name="EnsemblPlants"/>
        </authorList>
    </citation>
    <scope>IDENTIFICATION</scope>
</reference>
<keyword evidence="10" id="KW-1185">Reference proteome</keyword>
<comment type="subcellular location">
    <subcellularLocation>
        <location evidence="1 6">Endoplasmic reticulum membrane</location>
        <topology evidence="1 6">Multi-pass membrane protein</topology>
    </subcellularLocation>
</comment>
<proteinExistence type="predicted"/>
<name>A0A7N0VMM8_KALFE</name>
<evidence type="ECO:0000256" key="7">
    <source>
        <dbReference type="SAM" id="MobiDB-lite"/>
    </source>
</evidence>
<dbReference type="GO" id="GO:0009617">
    <property type="term" value="P:response to bacterium"/>
    <property type="evidence" value="ECO:0007669"/>
    <property type="project" value="InterPro"/>
</dbReference>
<keyword evidence="3 6" id="KW-0256">Endoplasmic reticulum</keyword>
<feature type="transmembrane region" description="Helical" evidence="6">
    <location>
        <begin position="82"/>
        <end position="98"/>
    </location>
</feature>
<dbReference type="GO" id="GO:0005789">
    <property type="term" value="C:endoplasmic reticulum membrane"/>
    <property type="evidence" value="ECO:0007669"/>
    <property type="project" value="UniProtKB-SubCell"/>
</dbReference>
<evidence type="ECO:0000256" key="6">
    <source>
        <dbReference type="RuleBase" id="RU363132"/>
    </source>
</evidence>
<evidence type="ECO:0000256" key="5">
    <source>
        <dbReference type="ARBA" id="ARBA00023136"/>
    </source>
</evidence>
<dbReference type="AlphaFoldDB" id="A0A7N0VMM8"/>
<dbReference type="Proteomes" id="UP000594263">
    <property type="component" value="Unplaced"/>
</dbReference>
<dbReference type="InterPro" id="IPR045064">
    <property type="entry name" value="Reticulon-like"/>
</dbReference>
<accession>A0A7N0VMM8</accession>
<sequence length="263" mass="30173">MIITRVSPQSSSSSKKRRLPHYPHHRQRSTAQSRTTDNFKLVNRSGTSSEVMSSETHSAPFPAPSSSAQGFFKDIFLWRRRSLSLLTLLLSTVAWVLLEAYEFNFVTVACWACMLAIVAVFLWDNLLRLLGKEPGKLASWEMTEESSEAVASSVRELIEEGIRWMFRVTVEKQWYVFAGTATLLFVISEVVSFFDLLSLLYAGTLIGMTVPVTYWKYEDKIKRYGEGLKVRWGRMCQVVDDRVVRKVKSKFVVNHVKKDKKVE</sequence>
<dbReference type="PANTHER" id="PTHR10994">
    <property type="entry name" value="RETICULON"/>
    <property type="match status" value="1"/>
</dbReference>
<feature type="region of interest" description="Disordered" evidence="7">
    <location>
        <begin position="1"/>
        <end position="37"/>
    </location>
</feature>
<evidence type="ECO:0000313" key="9">
    <source>
        <dbReference type="EnsemblPlants" id="Kaladp1177s0001.2.v1.1"/>
    </source>
</evidence>
<evidence type="ECO:0000313" key="10">
    <source>
        <dbReference type="Proteomes" id="UP000594263"/>
    </source>
</evidence>
<evidence type="ECO:0000256" key="2">
    <source>
        <dbReference type="ARBA" id="ARBA00022692"/>
    </source>
</evidence>
<evidence type="ECO:0000259" key="8">
    <source>
        <dbReference type="PROSITE" id="PS50845"/>
    </source>
</evidence>
<feature type="transmembrane region" description="Helical" evidence="6">
    <location>
        <begin position="200"/>
        <end position="217"/>
    </location>
</feature>
<dbReference type="Pfam" id="PF02453">
    <property type="entry name" value="Reticulon"/>
    <property type="match status" value="1"/>
</dbReference>
<dbReference type="PROSITE" id="PS50845">
    <property type="entry name" value="RETICULON"/>
    <property type="match status" value="1"/>
</dbReference>
<feature type="domain" description="Reticulon" evidence="8">
    <location>
        <begin position="72"/>
        <end position="260"/>
    </location>
</feature>
<feature type="transmembrane region" description="Helical" evidence="6">
    <location>
        <begin position="104"/>
        <end position="123"/>
    </location>
</feature>
<dbReference type="EnsemblPlants" id="Kaladp1177s0001.2.v1.1">
    <property type="protein sequence ID" value="Kaladp1177s0001.2.v1.1"/>
    <property type="gene ID" value="Kaladp1177s0001.v1.1"/>
</dbReference>
<dbReference type="PANTHER" id="PTHR10994:SF145">
    <property type="entry name" value="RETICULON-LIKE PROTEIN B13"/>
    <property type="match status" value="1"/>
</dbReference>
<organism evidence="9 10">
    <name type="scientific">Kalanchoe fedtschenkoi</name>
    <name type="common">Lavender scallops</name>
    <name type="synonym">South American air plant</name>
    <dbReference type="NCBI Taxonomy" id="63787"/>
    <lineage>
        <taxon>Eukaryota</taxon>
        <taxon>Viridiplantae</taxon>
        <taxon>Streptophyta</taxon>
        <taxon>Embryophyta</taxon>
        <taxon>Tracheophyta</taxon>
        <taxon>Spermatophyta</taxon>
        <taxon>Magnoliopsida</taxon>
        <taxon>eudicotyledons</taxon>
        <taxon>Gunneridae</taxon>
        <taxon>Pentapetalae</taxon>
        <taxon>Saxifragales</taxon>
        <taxon>Crassulaceae</taxon>
        <taxon>Kalanchoe</taxon>
    </lineage>
</organism>
<dbReference type="InterPro" id="IPR003388">
    <property type="entry name" value="Reticulon"/>
</dbReference>
<protein>
    <recommendedName>
        <fullName evidence="6">Reticulon-like protein</fullName>
    </recommendedName>
</protein>
<feature type="transmembrane region" description="Helical" evidence="6">
    <location>
        <begin position="174"/>
        <end position="194"/>
    </location>
</feature>
<evidence type="ECO:0000256" key="3">
    <source>
        <dbReference type="ARBA" id="ARBA00022824"/>
    </source>
</evidence>
<feature type="compositionally biased region" description="Basic residues" evidence="7">
    <location>
        <begin position="14"/>
        <end position="28"/>
    </location>
</feature>
<evidence type="ECO:0000256" key="1">
    <source>
        <dbReference type="ARBA" id="ARBA00004477"/>
    </source>
</evidence>